<gene>
    <name evidence="4" type="ORF">SAMN05444169_3012</name>
</gene>
<dbReference type="GO" id="GO:0003677">
    <property type="term" value="F:DNA binding"/>
    <property type="evidence" value="ECO:0007669"/>
    <property type="project" value="UniProtKB-KW"/>
</dbReference>
<dbReference type="OrthoDB" id="7873969at2"/>
<organism evidence="4 5">
    <name type="scientific">Bradyrhizobium erythrophlei</name>
    <dbReference type="NCBI Taxonomy" id="1437360"/>
    <lineage>
        <taxon>Bacteria</taxon>
        <taxon>Pseudomonadati</taxon>
        <taxon>Pseudomonadota</taxon>
        <taxon>Alphaproteobacteria</taxon>
        <taxon>Hyphomicrobiales</taxon>
        <taxon>Nitrobacteraceae</taxon>
        <taxon>Bradyrhizobium</taxon>
    </lineage>
</organism>
<accession>A0A1M5KQZ9</accession>
<dbReference type="CDD" id="cd00397">
    <property type="entry name" value="DNA_BRE_C"/>
    <property type="match status" value="1"/>
</dbReference>
<evidence type="ECO:0000313" key="5">
    <source>
        <dbReference type="Proteomes" id="UP000190675"/>
    </source>
</evidence>
<dbReference type="EMBL" id="LT670818">
    <property type="protein sequence ID" value="SHG55110.1"/>
    <property type="molecule type" value="Genomic_DNA"/>
</dbReference>
<name>A0A1M5KQZ9_9BRAD</name>
<feature type="domain" description="Tyr recombinase" evidence="3">
    <location>
        <begin position="189"/>
        <end position="375"/>
    </location>
</feature>
<dbReference type="Gene3D" id="1.10.150.130">
    <property type="match status" value="1"/>
</dbReference>
<reference evidence="4 5" key="1">
    <citation type="submission" date="2016-11" db="EMBL/GenBank/DDBJ databases">
        <authorList>
            <person name="Jaros S."/>
            <person name="Januszkiewicz K."/>
            <person name="Wedrychowicz H."/>
        </authorList>
    </citation>
    <scope>NUCLEOTIDE SEQUENCE [LARGE SCALE GENOMIC DNA]</scope>
    <source>
        <strain evidence="4 5">GAS242</strain>
    </source>
</reference>
<keyword evidence="2" id="KW-0233">DNA recombination</keyword>
<dbReference type="InterPro" id="IPR011010">
    <property type="entry name" value="DNA_brk_join_enz"/>
</dbReference>
<evidence type="ECO:0000256" key="2">
    <source>
        <dbReference type="ARBA" id="ARBA00023172"/>
    </source>
</evidence>
<evidence type="ECO:0000313" key="4">
    <source>
        <dbReference type="EMBL" id="SHG55110.1"/>
    </source>
</evidence>
<dbReference type="Pfam" id="PF00589">
    <property type="entry name" value="Phage_integrase"/>
    <property type="match status" value="1"/>
</dbReference>
<dbReference type="InterPro" id="IPR002104">
    <property type="entry name" value="Integrase_catalytic"/>
</dbReference>
<evidence type="ECO:0000259" key="3">
    <source>
        <dbReference type="PROSITE" id="PS51898"/>
    </source>
</evidence>
<dbReference type="GO" id="GO:0015074">
    <property type="term" value="P:DNA integration"/>
    <property type="evidence" value="ECO:0007669"/>
    <property type="project" value="InterPro"/>
</dbReference>
<dbReference type="GO" id="GO:0006310">
    <property type="term" value="P:DNA recombination"/>
    <property type="evidence" value="ECO:0007669"/>
    <property type="project" value="UniProtKB-KW"/>
</dbReference>
<dbReference type="AlphaFoldDB" id="A0A1M5KQZ9"/>
<dbReference type="Proteomes" id="UP000190675">
    <property type="component" value="Chromosome I"/>
</dbReference>
<proteinExistence type="predicted"/>
<sequence length="391" mass="43425">MKIRLRDGSGTIDLKYLYEDVDRYGNVRIYFRRKGARKVCLKQPIGSAEFIAEYKQAFAGKALEVAPSQGLIRARANAGTLRWLIERYYDESEDFSLLDTRTKHVRKMVLDAICSEPFSDENPTLMGSMDFAGMPPLAVRRLRDRKKGAPEAGNSRVKALRQVFKFGIAAQYCQHNPAREVSYIKTGSQGFHAWDIGEVRQFEAAHPVGTKARLALALLLFLGARRSDVVQFGKQHVRAAEHMPPALRDVHAGRWLQYTQHKNRKKKPVTLTLPILPELEEILGASPLGDLTWLVTAFGNGFTSAGFGNWFRDQCNKAGLRHCSAHGLRKAGATIAADNGASGHTLMAIFGWSTLKQAELYTRSADQKRLAASGMHLIGAGQKTNKSAQQS</sequence>
<evidence type="ECO:0000256" key="1">
    <source>
        <dbReference type="ARBA" id="ARBA00023125"/>
    </source>
</evidence>
<keyword evidence="1" id="KW-0238">DNA-binding</keyword>
<dbReference type="RefSeq" id="WP_079566626.1">
    <property type="nucleotide sequence ID" value="NZ_LT670818.1"/>
</dbReference>
<protein>
    <submittedName>
        <fullName evidence="4">Phage integrase family protein</fullName>
    </submittedName>
</protein>
<dbReference type="SUPFAM" id="SSF56349">
    <property type="entry name" value="DNA breaking-rejoining enzymes"/>
    <property type="match status" value="1"/>
</dbReference>
<dbReference type="InterPro" id="IPR013762">
    <property type="entry name" value="Integrase-like_cat_sf"/>
</dbReference>
<dbReference type="PROSITE" id="PS51898">
    <property type="entry name" value="TYR_RECOMBINASE"/>
    <property type="match status" value="1"/>
</dbReference>
<dbReference type="InterPro" id="IPR010998">
    <property type="entry name" value="Integrase_recombinase_N"/>
</dbReference>
<dbReference type="Gene3D" id="1.10.443.10">
    <property type="entry name" value="Intergrase catalytic core"/>
    <property type="match status" value="1"/>
</dbReference>